<proteinExistence type="predicted"/>
<sequence length="253" mass="26974">MPHIQVAEQPGVGLDGRPRPTEDYVVVLDNAVVLLDGATSTRPGLPSGGWYADKLSTALAQRLRAAPDADLADVLADAIAEVATDNGLRARSAPSSTVAMLRWCADRVDALVLADSPIVVFTTDGMRVISDDRLADLRAGGQLQTGGAVHDRRNTAGGFWVAEADPDAATHAVRASWPVAEVRAVLMATDGVSVGVDEYRVLDWETALDLATRQGPAAVLDVVREAELADPDGDRWPRAKRHDDQALVLLRFD</sequence>
<dbReference type="Gene3D" id="3.60.40.10">
    <property type="entry name" value="PPM-type phosphatase domain"/>
    <property type="match status" value="1"/>
</dbReference>
<accession>A0A4Q7J9B1</accession>
<reference evidence="1 2" key="1">
    <citation type="submission" date="2019-02" db="EMBL/GenBank/DDBJ databases">
        <title>Draft genome sequence of Amycolatopsis sp. 8-3EHSu isolated from roots of Suaeda maritima.</title>
        <authorList>
            <person name="Duangmal K."/>
            <person name="Chantavorakit T."/>
        </authorList>
    </citation>
    <scope>NUCLEOTIDE SEQUENCE [LARGE SCALE GENOMIC DNA]</scope>
    <source>
        <strain evidence="1 2">8-3EHSu</strain>
    </source>
</reference>
<dbReference type="OrthoDB" id="3190646at2"/>
<evidence type="ECO:0000313" key="2">
    <source>
        <dbReference type="Proteomes" id="UP000292003"/>
    </source>
</evidence>
<dbReference type="AlphaFoldDB" id="A0A4Q7J9B1"/>
<keyword evidence="2" id="KW-1185">Reference proteome</keyword>
<dbReference type="SUPFAM" id="SSF81606">
    <property type="entry name" value="PP2C-like"/>
    <property type="match status" value="1"/>
</dbReference>
<dbReference type="RefSeq" id="WP_130475053.1">
    <property type="nucleotide sequence ID" value="NZ_SFCC01000004.1"/>
</dbReference>
<dbReference type="InterPro" id="IPR036457">
    <property type="entry name" value="PPM-type-like_dom_sf"/>
</dbReference>
<evidence type="ECO:0008006" key="3">
    <source>
        <dbReference type="Google" id="ProtNLM"/>
    </source>
</evidence>
<organism evidence="1 2">
    <name type="scientific">Amycolatopsis suaedae</name>
    <dbReference type="NCBI Taxonomy" id="2510978"/>
    <lineage>
        <taxon>Bacteria</taxon>
        <taxon>Bacillati</taxon>
        <taxon>Actinomycetota</taxon>
        <taxon>Actinomycetes</taxon>
        <taxon>Pseudonocardiales</taxon>
        <taxon>Pseudonocardiaceae</taxon>
        <taxon>Amycolatopsis</taxon>
    </lineage>
</organism>
<comment type="caution">
    <text evidence="1">The sequence shown here is derived from an EMBL/GenBank/DDBJ whole genome shotgun (WGS) entry which is preliminary data.</text>
</comment>
<protein>
    <recommendedName>
        <fullName evidence="3">Protein phosphatase 2C domain-containing protein</fullName>
    </recommendedName>
</protein>
<dbReference type="EMBL" id="SFCC01000004">
    <property type="protein sequence ID" value="RZQ64341.1"/>
    <property type="molecule type" value="Genomic_DNA"/>
</dbReference>
<dbReference type="Proteomes" id="UP000292003">
    <property type="component" value="Unassembled WGS sequence"/>
</dbReference>
<evidence type="ECO:0000313" key="1">
    <source>
        <dbReference type="EMBL" id="RZQ64341.1"/>
    </source>
</evidence>
<name>A0A4Q7J9B1_9PSEU</name>
<gene>
    <name evidence="1" type="ORF">EWH70_10245</name>
</gene>